<gene>
    <name evidence="10" type="ORF">B1A_18589</name>
</gene>
<dbReference type="InterPro" id="IPR036291">
    <property type="entry name" value="NAD(P)-bd_dom_sf"/>
</dbReference>
<dbReference type="PRINTS" id="PR00085">
    <property type="entry name" value="THFDHDRGNASE"/>
</dbReference>
<dbReference type="GO" id="GO:0035999">
    <property type="term" value="P:tetrahydrofolate interconversion"/>
    <property type="evidence" value="ECO:0007669"/>
    <property type="project" value="TreeGrafter"/>
</dbReference>
<name>T0YS83_9ZZZZ</name>
<feature type="non-terminal residue" evidence="10">
    <location>
        <position position="1"/>
    </location>
</feature>
<accession>T0YS83</accession>
<comment type="subunit">
    <text evidence="2">Homodimer.</text>
</comment>
<evidence type="ECO:0000256" key="4">
    <source>
        <dbReference type="ARBA" id="ARBA00022563"/>
    </source>
</evidence>
<feature type="domain" description="Tetrahydrofolate dehydrogenase/cyclohydrolase NAD(P)-binding" evidence="9">
    <location>
        <begin position="6"/>
        <end position="114"/>
    </location>
</feature>
<evidence type="ECO:0000256" key="8">
    <source>
        <dbReference type="ARBA" id="ARBA00023268"/>
    </source>
</evidence>
<dbReference type="SUPFAM" id="SSF51735">
    <property type="entry name" value="NAD(P)-binding Rossmann-fold domains"/>
    <property type="match status" value="1"/>
</dbReference>
<evidence type="ECO:0000256" key="5">
    <source>
        <dbReference type="ARBA" id="ARBA00022801"/>
    </source>
</evidence>
<keyword evidence="6" id="KW-0521">NADP</keyword>
<comment type="pathway">
    <text evidence="1">One-carbon metabolism; tetrahydrofolate interconversion.</text>
</comment>
<evidence type="ECO:0000256" key="6">
    <source>
        <dbReference type="ARBA" id="ARBA00022857"/>
    </source>
</evidence>
<dbReference type="FunFam" id="3.40.50.720:FF:000006">
    <property type="entry name" value="Bifunctional protein FolD"/>
    <property type="match status" value="1"/>
</dbReference>
<sequence length="115" mass="12248">IPLIRPCTPYGVIRLLESIGAPLKGQHAVVIGASNIVGRPMSLELLLMGATTTVCHRFTSDLRSHVTRADILIVAAGKPDLVPGEWIKPGAVVIDVGMNRLDNGKLVGDVQFEEA</sequence>
<dbReference type="GO" id="GO:0005829">
    <property type="term" value="C:cytosol"/>
    <property type="evidence" value="ECO:0007669"/>
    <property type="project" value="TreeGrafter"/>
</dbReference>
<keyword evidence="7" id="KW-0560">Oxidoreductase</keyword>
<dbReference type="AlphaFoldDB" id="T0YS83"/>
<dbReference type="GO" id="GO:0004488">
    <property type="term" value="F:methylenetetrahydrofolate dehydrogenase (NADP+) activity"/>
    <property type="evidence" value="ECO:0007669"/>
    <property type="project" value="InterPro"/>
</dbReference>
<evidence type="ECO:0000256" key="7">
    <source>
        <dbReference type="ARBA" id="ARBA00023002"/>
    </source>
</evidence>
<dbReference type="InterPro" id="IPR000672">
    <property type="entry name" value="THF_DH/CycHdrlase"/>
</dbReference>
<reference evidence="10" key="2">
    <citation type="journal article" date="2014" name="ISME J.">
        <title>Microbial stratification in low pH oxic and suboxic macroscopic growths along an acid mine drainage.</title>
        <authorList>
            <person name="Mendez-Garcia C."/>
            <person name="Mesa V."/>
            <person name="Sprenger R.R."/>
            <person name="Richter M."/>
            <person name="Diez M.S."/>
            <person name="Solano J."/>
            <person name="Bargiela R."/>
            <person name="Golyshina O.V."/>
            <person name="Manteca A."/>
            <person name="Ramos J.L."/>
            <person name="Gallego J.R."/>
            <person name="Llorente I."/>
            <person name="Martins Dos Santos V.A."/>
            <person name="Jensen O.N."/>
            <person name="Pelaez A.I."/>
            <person name="Sanchez J."/>
            <person name="Ferrer M."/>
        </authorList>
    </citation>
    <scope>NUCLEOTIDE SEQUENCE</scope>
</reference>
<dbReference type="PANTHER" id="PTHR48099:SF5">
    <property type="entry name" value="C-1-TETRAHYDROFOLATE SYNTHASE, CYTOPLASMIC"/>
    <property type="match status" value="1"/>
</dbReference>
<keyword evidence="4" id="KW-0554">One-carbon metabolism</keyword>
<comment type="caution">
    <text evidence="10">The sequence shown here is derived from an EMBL/GenBank/DDBJ whole genome shotgun (WGS) entry which is preliminary data.</text>
</comment>
<evidence type="ECO:0000259" key="9">
    <source>
        <dbReference type="Pfam" id="PF02882"/>
    </source>
</evidence>
<organism evidence="10">
    <name type="scientific">mine drainage metagenome</name>
    <dbReference type="NCBI Taxonomy" id="410659"/>
    <lineage>
        <taxon>unclassified sequences</taxon>
        <taxon>metagenomes</taxon>
        <taxon>ecological metagenomes</taxon>
    </lineage>
</organism>
<evidence type="ECO:0000256" key="1">
    <source>
        <dbReference type="ARBA" id="ARBA00004777"/>
    </source>
</evidence>
<evidence type="ECO:0000313" key="10">
    <source>
        <dbReference type="EMBL" id="EQD34677.1"/>
    </source>
</evidence>
<dbReference type="EMBL" id="AUZX01013723">
    <property type="protein sequence ID" value="EQD34677.1"/>
    <property type="molecule type" value="Genomic_DNA"/>
</dbReference>
<reference evidence="10" key="1">
    <citation type="submission" date="2013-08" db="EMBL/GenBank/DDBJ databases">
        <authorList>
            <person name="Mendez C."/>
            <person name="Richter M."/>
            <person name="Ferrer M."/>
            <person name="Sanchez J."/>
        </authorList>
    </citation>
    <scope>NUCLEOTIDE SEQUENCE</scope>
</reference>
<dbReference type="Gene3D" id="3.40.50.720">
    <property type="entry name" value="NAD(P)-binding Rossmann-like Domain"/>
    <property type="match status" value="1"/>
</dbReference>
<evidence type="ECO:0000256" key="2">
    <source>
        <dbReference type="ARBA" id="ARBA00011738"/>
    </source>
</evidence>
<feature type="non-terminal residue" evidence="10">
    <location>
        <position position="115"/>
    </location>
</feature>
<dbReference type="InterPro" id="IPR020631">
    <property type="entry name" value="THF_DH/CycHdrlase_NAD-bd_dom"/>
</dbReference>
<dbReference type="EC" id="3.5.4.9" evidence="3"/>
<dbReference type="GO" id="GO:0004477">
    <property type="term" value="F:methenyltetrahydrofolate cyclohydrolase activity"/>
    <property type="evidence" value="ECO:0007669"/>
    <property type="project" value="UniProtKB-EC"/>
</dbReference>
<keyword evidence="5" id="KW-0378">Hydrolase</keyword>
<evidence type="ECO:0000256" key="3">
    <source>
        <dbReference type="ARBA" id="ARBA00012776"/>
    </source>
</evidence>
<keyword evidence="8" id="KW-0511">Multifunctional enzyme</keyword>
<proteinExistence type="predicted"/>
<dbReference type="Pfam" id="PF02882">
    <property type="entry name" value="THF_DHG_CYH_C"/>
    <property type="match status" value="1"/>
</dbReference>
<dbReference type="PANTHER" id="PTHR48099">
    <property type="entry name" value="C-1-TETRAHYDROFOLATE SYNTHASE, CYTOPLASMIC-RELATED"/>
    <property type="match status" value="1"/>
</dbReference>
<protein>
    <recommendedName>
        <fullName evidence="3">methenyltetrahydrofolate cyclohydrolase</fullName>
        <ecNumber evidence="3">3.5.4.9</ecNumber>
    </recommendedName>
</protein>